<comment type="caution">
    <text evidence="2">The sequence shown here is derived from an EMBL/GenBank/DDBJ whole genome shotgun (WGS) entry which is preliminary data.</text>
</comment>
<evidence type="ECO:0000256" key="1">
    <source>
        <dbReference type="SAM" id="SignalP"/>
    </source>
</evidence>
<dbReference type="PANTHER" id="PTHR43628:SF1">
    <property type="entry name" value="CHITIN SYNTHASE REGULATORY FACTOR 2-RELATED"/>
    <property type="match status" value="1"/>
</dbReference>
<feature type="chain" id="PRO_5046472490" evidence="1">
    <location>
        <begin position="25"/>
        <end position="240"/>
    </location>
</feature>
<evidence type="ECO:0000313" key="2">
    <source>
        <dbReference type="EMBL" id="MDY0870653.1"/>
    </source>
</evidence>
<keyword evidence="3" id="KW-1185">Reference proteome</keyword>
<dbReference type="InterPro" id="IPR011990">
    <property type="entry name" value="TPR-like_helical_dom_sf"/>
</dbReference>
<name>A0ABU5DTI5_9PROT</name>
<dbReference type="Pfam" id="PF08238">
    <property type="entry name" value="Sel1"/>
    <property type="match status" value="2"/>
</dbReference>
<proteinExistence type="predicted"/>
<accession>A0ABU5DTI5</accession>
<organism evidence="2 3">
    <name type="scientific">Dongia rigui</name>
    <dbReference type="NCBI Taxonomy" id="940149"/>
    <lineage>
        <taxon>Bacteria</taxon>
        <taxon>Pseudomonadati</taxon>
        <taxon>Pseudomonadota</taxon>
        <taxon>Alphaproteobacteria</taxon>
        <taxon>Rhodospirillales</taxon>
        <taxon>Dongiaceae</taxon>
        <taxon>Dongia</taxon>
    </lineage>
</organism>
<gene>
    <name evidence="2" type="ORF">SMD31_01915</name>
</gene>
<dbReference type="PANTHER" id="PTHR43628">
    <property type="entry name" value="ACTIVATOR OF C KINASE PROTEIN 1-RELATED"/>
    <property type="match status" value="1"/>
</dbReference>
<feature type="signal peptide" evidence="1">
    <location>
        <begin position="1"/>
        <end position="24"/>
    </location>
</feature>
<keyword evidence="1" id="KW-0732">Signal</keyword>
<dbReference type="InterPro" id="IPR006597">
    <property type="entry name" value="Sel1-like"/>
</dbReference>
<dbReference type="RefSeq" id="WP_320498950.1">
    <property type="nucleotide sequence ID" value="NZ_JAXCLX010000001.1"/>
</dbReference>
<protein>
    <submittedName>
        <fullName evidence="2">Tetratricopeptide repeat protein</fullName>
    </submittedName>
</protein>
<dbReference type="InterPro" id="IPR052945">
    <property type="entry name" value="Mitotic_Regulator"/>
</dbReference>
<dbReference type="EMBL" id="JAXCLX010000001">
    <property type="protein sequence ID" value="MDY0870653.1"/>
    <property type="molecule type" value="Genomic_DNA"/>
</dbReference>
<dbReference type="Gene3D" id="1.25.40.10">
    <property type="entry name" value="Tetratricopeptide repeat domain"/>
    <property type="match status" value="1"/>
</dbReference>
<dbReference type="SUPFAM" id="SSF81901">
    <property type="entry name" value="HCP-like"/>
    <property type="match status" value="1"/>
</dbReference>
<sequence length="240" mass="26169">MKNRFFPFSALIALGMLPMVPAFAQQATPLPPPPGMTATPAPAAEAQLAPVPVPPAPVAGDDPRACKHTKVIDGIPYKWDKLEKGTDEAWQAYMNGDYVSSVPVFAKLADIGHPVAQRLMGVAYFFGQGVPLDYVTSLTWLEKAAMQGCFEAYAATAQMYESGKGTMPDLGKAYMWYNIAASYLPQGKDRKDMIDRREKVAGAMTPAQIEAAQKRSLQFKPVLVTPPDLSELPDDFFKKP</sequence>
<reference evidence="2 3" key="1">
    <citation type="journal article" date="2013" name="Antonie Van Leeuwenhoek">
        <title>Dongia rigui sp. nov., isolated from freshwater of a large wetland in Korea.</title>
        <authorList>
            <person name="Baik K.S."/>
            <person name="Hwang Y.M."/>
            <person name="Choi J.S."/>
            <person name="Kwon J."/>
            <person name="Seong C.N."/>
        </authorList>
    </citation>
    <scope>NUCLEOTIDE SEQUENCE [LARGE SCALE GENOMIC DNA]</scope>
    <source>
        <strain evidence="2 3">04SU4-P</strain>
    </source>
</reference>
<dbReference type="Proteomes" id="UP001271769">
    <property type="component" value="Unassembled WGS sequence"/>
</dbReference>
<dbReference type="SMART" id="SM00671">
    <property type="entry name" value="SEL1"/>
    <property type="match status" value="2"/>
</dbReference>
<evidence type="ECO:0000313" key="3">
    <source>
        <dbReference type="Proteomes" id="UP001271769"/>
    </source>
</evidence>